<proteinExistence type="predicted"/>
<keyword evidence="2" id="KW-1185">Reference proteome</keyword>
<dbReference type="STRING" id="1177982.SAMN04489711_10144"/>
<sequence>MMHRHCCRNGMGAAPAAHWRRCTLIQHGPRTPSASMVGRWTQFTRAAAESVGEVLKQSGERRRGPFENLRELVRGEQGLGGSPGFADRCGRRGRVQRPHLHQTRARNPGAAHFAATQHRTGGVERGPRRAVPMAWPTGTTIRDAVFRCPAPTGPQSSFRVVAAAGWPRVPAMPPPLRPTGNAFQRCVSPFHPATEMASKQAPCLRVRSWRGNTKRNKRQPSC</sequence>
<dbReference type="Proteomes" id="UP000199119">
    <property type="component" value="Unassembled WGS sequence"/>
</dbReference>
<evidence type="ECO:0000313" key="1">
    <source>
        <dbReference type="EMBL" id="SFE29163.1"/>
    </source>
</evidence>
<reference evidence="2" key="1">
    <citation type="submission" date="2016-10" db="EMBL/GenBank/DDBJ databases">
        <authorList>
            <person name="Varghese N."/>
            <person name="Submissions S."/>
        </authorList>
    </citation>
    <scope>NUCLEOTIDE SEQUENCE [LARGE SCALE GENOMIC DNA]</scope>
    <source>
        <strain evidence="2">DSM 27981</strain>
    </source>
</reference>
<dbReference type="AlphaFoldDB" id="A0A1I1ZF48"/>
<gene>
    <name evidence="1" type="ORF">SAMN04489711_10144</name>
</gene>
<organism evidence="1 2">
    <name type="scientific">Paracidovorax wautersii</name>
    <dbReference type="NCBI Taxonomy" id="1177982"/>
    <lineage>
        <taxon>Bacteria</taxon>
        <taxon>Pseudomonadati</taxon>
        <taxon>Pseudomonadota</taxon>
        <taxon>Betaproteobacteria</taxon>
        <taxon>Burkholderiales</taxon>
        <taxon>Comamonadaceae</taxon>
        <taxon>Paracidovorax</taxon>
    </lineage>
</organism>
<name>A0A1I1ZF48_9BURK</name>
<accession>A0A1I1ZF48</accession>
<dbReference type="EMBL" id="FONX01000001">
    <property type="protein sequence ID" value="SFE29163.1"/>
    <property type="molecule type" value="Genomic_DNA"/>
</dbReference>
<evidence type="ECO:0000313" key="2">
    <source>
        <dbReference type="Proteomes" id="UP000199119"/>
    </source>
</evidence>
<protein>
    <submittedName>
        <fullName evidence="1">Uncharacterized protein</fullName>
    </submittedName>
</protein>